<protein>
    <recommendedName>
        <fullName evidence="4">Beta-lactamase-inhibitor-like PepSY-like domain-containing protein</fullName>
    </recommendedName>
</protein>
<keyword evidence="1" id="KW-0732">Signal</keyword>
<dbReference type="Gene3D" id="3.10.450.360">
    <property type="match status" value="1"/>
</dbReference>
<organism evidence="2 3">
    <name type="scientific">Danxiaibacter flavus</name>
    <dbReference type="NCBI Taxonomy" id="3049108"/>
    <lineage>
        <taxon>Bacteria</taxon>
        <taxon>Pseudomonadati</taxon>
        <taxon>Bacteroidota</taxon>
        <taxon>Chitinophagia</taxon>
        <taxon>Chitinophagales</taxon>
        <taxon>Chitinophagaceae</taxon>
        <taxon>Danxiaibacter</taxon>
    </lineage>
</organism>
<evidence type="ECO:0000313" key="2">
    <source>
        <dbReference type="EMBL" id="MEX6690119.1"/>
    </source>
</evidence>
<reference evidence="2 3" key="1">
    <citation type="submission" date="2023-07" db="EMBL/GenBank/DDBJ databases">
        <authorList>
            <person name="Lian W.-H."/>
        </authorList>
    </citation>
    <scope>NUCLEOTIDE SEQUENCE [LARGE SCALE GENOMIC DNA]</scope>
    <source>
        <strain evidence="2 3">SYSU DXS3180</strain>
    </source>
</reference>
<dbReference type="RefSeq" id="WP_369331530.1">
    <property type="nucleotide sequence ID" value="NZ_JAULBC010000008.1"/>
</dbReference>
<feature type="chain" id="PRO_5046475753" description="Beta-lactamase-inhibitor-like PepSY-like domain-containing protein" evidence="1">
    <location>
        <begin position="21"/>
        <end position="144"/>
    </location>
</feature>
<gene>
    <name evidence="2" type="ORF">QTN47_21600</name>
</gene>
<keyword evidence="3" id="KW-1185">Reference proteome</keyword>
<dbReference type="SUPFAM" id="SSF160574">
    <property type="entry name" value="BT0923-like"/>
    <property type="match status" value="1"/>
</dbReference>
<comment type="caution">
    <text evidence="2">The sequence shown here is derived from an EMBL/GenBank/DDBJ whole genome shotgun (WGS) entry which is preliminary data.</text>
</comment>
<sequence>MKKIFLMAVSSLLIMTIAKADPNDKIKQSFNKTFPNAVSVKWNESDAGYLVSFSQAGTLTKVNYDKQGNFVSSLRYYHEKDLPLKIMMALKNKYDGKEIYGATEFTNADQVIYQVTLKDTKYWYIVNSSVDGDLTLQDKYKKSE</sequence>
<dbReference type="Proteomes" id="UP001560573">
    <property type="component" value="Unassembled WGS sequence"/>
</dbReference>
<evidence type="ECO:0008006" key="4">
    <source>
        <dbReference type="Google" id="ProtNLM"/>
    </source>
</evidence>
<proteinExistence type="predicted"/>
<feature type="signal peptide" evidence="1">
    <location>
        <begin position="1"/>
        <end position="20"/>
    </location>
</feature>
<dbReference type="EMBL" id="JAULBC010000008">
    <property type="protein sequence ID" value="MEX6690119.1"/>
    <property type="molecule type" value="Genomic_DNA"/>
</dbReference>
<accession>A0ABV3ZLZ4</accession>
<evidence type="ECO:0000256" key="1">
    <source>
        <dbReference type="SAM" id="SignalP"/>
    </source>
</evidence>
<evidence type="ECO:0000313" key="3">
    <source>
        <dbReference type="Proteomes" id="UP001560573"/>
    </source>
</evidence>
<name>A0ABV3ZLZ4_9BACT</name>